<sequence>MKRKPFFMDEPVWVWIIMWAGSLAILHNMGFMLFQDYDQSGSFEKSSSAFGMLTFAFYLSRGWFLGYCK</sequence>
<reference evidence="2 3" key="1">
    <citation type="submission" date="2020-02" db="EMBL/GenBank/DDBJ databases">
        <title>Draft genome sequence of two Spirosoma agri KCTC 52727 and Spirosoma terrae KCTC 52035.</title>
        <authorList>
            <person name="Rojas J."/>
            <person name="Ambika Manirajan B."/>
            <person name="Ratering S."/>
            <person name="Suarez C."/>
            <person name="Schnell S."/>
        </authorList>
    </citation>
    <scope>NUCLEOTIDE SEQUENCE [LARGE SCALE GENOMIC DNA]</scope>
    <source>
        <strain evidence="2 3">KCTC 52727</strain>
    </source>
</reference>
<evidence type="ECO:0000256" key="1">
    <source>
        <dbReference type="SAM" id="Phobius"/>
    </source>
</evidence>
<name>A0A6M0IGP9_9BACT</name>
<keyword evidence="1" id="KW-0472">Membrane</keyword>
<evidence type="ECO:0008006" key="4">
    <source>
        <dbReference type="Google" id="ProtNLM"/>
    </source>
</evidence>
<comment type="caution">
    <text evidence="2">The sequence shown here is derived from an EMBL/GenBank/DDBJ whole genome shotgun (WGS) entry which is preliminary data.</text>
</comment>
<evidence type="ECO:0000313" key="2">
    <source>
        <dbReference type="EMBL" id="NEU66213.1"/>
    </source>
</evidence>
<keyword evidence="3" id="KW-1185">Reference proteome</keyword>
<feature type="transmembrane region" description="Helical" evidence="1">
    <location>
        <begin position="12"/>
        <end position="34"/>
    </location>
</feature>
<evidence type="ECO:0000313" key="3">
    <source>
        <dbReference type="Proteomes" id="UP000477386"/>
    </source>
</evidence>
<keyword evidence="1" id="KW-1133">Transmembrane helix</keyword>
<protein>
    <recommendedName>
        <fullName evidence="4">MFS transporter</fullName>
    </recommendedName>
</protein>
<keyword evidence="1" id="KW-0812">Transmembrane</keyword>
<dbReference type="EMBL" id="JAAGNZ010000001">
    <property type="protein sequence ID" value="NEU66213.1"/>
    <property type="molecule type" value="Genomic_DNA"/>
</dbReference>
<dbReference type="RefSeq" id="WP_164035487.1">
    <property type="nucleotide sequence ID" value="NZ_JAAGNZ010000001.1"/>
</dbReference>
<gene>
    <name evidence="2" type="ORF">GK091_04915</name>
</gene>
<dbReference type="AlphaFoldDB" id="A0A6M0IGP9"/>
<proteinExistence type="predicted"/>
<feature type="transmembrane region" description="Helical" evidence="1">
    <location>
        <begin position="46"/>
        <end position="64"/>
    </location>
</feature>
<organism evidence="2 3">
    <name type="scientific">Spirosoma agri</name>
    <dbReference type="NCBI Taxonomy" id="1987381"/>
    <lineage>
        <taxon>Bacteria</taxon>
        <taxon>Pseudomonadati</taxon>
        <taxon>Bacteroidota</taxon>
        <taxon>Cytophagia</taxon>
        <taxon>Cytophagales</taxon>
        <taxon>Cytophagaceae</taxon>
        <taxon>Spirosoma</taxon>
    </lineage>
</organism>
<dbReference type="Proteomes" id="UP000477386">
    <property type="component" value="Unassembled WGS sequence"/>
</dbReference>
<accession>A0A6M0IGP9</accession>